<evidence type="ECO:0000313" key="2">
    <source>
        <dbReference type="Proteomes" id="UP000076727"/>
    </source>
</evidence>
<keyword evidence="2" id="KW-1185">Reference proteome</keyword>
<protein>
    <recommendedName>
        <fullName evidence="3">Protein-S-isoprenylcysteine O-methyltransferase</fullName>
    </recommendedName>
</protein>
<dbReference type="Pfam" id="PF01222">
    <property type="entry name" value="ERG4_ERG24"/>
    <property type="match status" value="1"/>
</dbReference>
<dbReference type="OrthoDB" id="422086at2759"/>
<proteinExistence type="predicted"/>
<dbReference type="GO" id="GO:0016020">
    <property type="term" value="C:membrane"/>
    <property type="evidence" value="ECO:0007669"/>
    <property type="project" value="InterPro"/>
</dbReference>
<dbReference type="AlphaFoldDB" id="A0A165PKW2"/>
<dbReference type="InterPro" id="IPR001171">
    <property type="entry name" value="ERG24_DHCR-like"/>
</dbReference>
<organism evidence="1 2">
    <name type="scientific">Daedalea quercina L-15889</name>
    <dbReference type="NCBI Taxonomy" id="1314783"/>
    <lineage>
        <taxon>Eukaryota</taxon>
        <taxon>Fungi</taxon>
        <taxon>Dikarya</taxon>
        <taxon>Basidiomycota</taxon>
        <taxon>Agaricomycotina</taxon>
        <taxon>Agaricomycetes</taxon>
        <taxon>Polyporales</taxon>
        <taxon>Fomitopsis</taxon>
    </lineage>
</organism>
<sequence length="222" mass="24413">MVVPTATIVGLSTASWTKLPFLSSSIAASYVLLSPPQPKVPVEERSKEVPRFERFLSAIFNQATKVAMALMCGPLVLETAAIVASHYPSHRLSQVLLCNLVCGPPELTDQIALSRPFLISWALGLLGPYGYVRHPSYTAAIMTGAGITLAHVAQGSWLRECCVLQTLVGQVVWGAHVGLITFFCLSVTWRTSGEDEMLRKHFGAEWEAYAQRVPYRMVPYVY</sequence>
<dbReference type="Gene3D" id="1.20.120.1630">
    <property type="match status" value="1"/>
</dbReference>
<name>A0A165PKW2_9APHY</name>
<evidence type="ECO:0000313" key="1">
    <source>
        <dbReference type="EMBL" id="KZT68326.1"/>
    </source>
</evidence>
<evidence type="ECO:0008006" key="3">
    <source>
        <dbReference type="Google" id="ProtNLM"/>
    </source>
</evidence>
<dbReference type="GO" id="GO:0016628">
    <property type="term" value="F:oxidoreductase activity, acting on the CH-CH group of donors, NAD or NADP as acceptor"/>
    <property type="evidence" value="ECO:0007669"/>
    <property type="project" value="InterPro"/>
</dbReference>
<gene>
    <name evidence="1" type="ORF">DAEQUDRAFT_745783</name>
</gene>
<accession>A0A165PKW2</accession>
<reference evidence="1 2" key="1">
    <citation type="journal article" date="2016" name="Mol. Biol. Evol.">
        <title>Comparative Genomics of Early-Diverging Mushroom-Forming Fungi Provides Insights into the Origins of Lignocellulose Decay Capabilities.</title>
        <authorList>
            <person name="Nagy L.G."/>
            <person name="Riley R."/>
            <person name="Tritt A."/>
            <person name="Adam C."/>
            <person name="Daum C."/>
            <person name="Floudas D."/>
            <person name="Sun H."/>
            <person name="Yadav J.S."/>
            <person name="Pangilinan J."/>
            <person name="Larsson K.H."/>
            <person name="Matsuura K."/>
            <person name="Barry K."/>
            <person name="Labutti K."/>
            <person name="Kuo R."/>
            <person name="Ohm R.A."/>
            <person name="Bhattacharya S.S."/>
            <person name="Shirouzu T."/>
            <person name="Yoshinaga Y."/>
            <person name="Martin F.M."/>
            <person name="Grigoriev I.V."/>
            <person name="Hibbett D.S."/>
        </authorList>
    </citation>
    <scope>NUCLEOTIDE SEQUENCE [LARGE SCALE GENOMIC DNA]</scope>
    <source>
        <strain evidence="1 2">L-15889</strain>
    </source>
</reference>
<dbReference type="EMBL" id="KV429068">
    <property type="protein sequence ID" value="KZT68326.1"/>
    <property type="molecule type" value="Genomic_DNA"/>
</dbReference>
<dbReference type="GO" id="GO:0016126">
    <property type="term" value="P:sterol biosynthetic process"/>
    <property type="evidence" value="ECO:0007669"/>
    <property type="project" value="InterPro"/>
</dbReference>
<dbReference type="Proteomes" id="UP000076727">
    <property type="component" value="Unassembled WGS sequence"/>
</dbReference>